<feature type="region of interest" description="Disordered" evidence="1">
    <location>
        <begin position="343"/>
        <end position="362"/>
    </location>
</feature>
<feature type="compositionally biased region" description="Polar residues" evidence="1">
    <location>
        <begin position="249"/>
        <end position="259"/>
    </location>
</feature>
<feature type="compositionally biased region" description="Acidic residues" evidence="1">
    <location>
        <begin position="262"/>
        <end position="274"/>
    </location>
</feature>
<evidence type="ECO:0000256" key="1">
    <source>
        <dbReference type="SAM" id="MobiDB-lite"/>
    </source>
</evidence>
<dbReference type="Proteomes" id="UP000774617">
    <property type="component" value="Unassembled WGS sequence"/>
</dbReference>
<gene>
    <name evidence="2" type="ORF">B0J12DRAFT_738515</name>
</gene>
<accession>A0ABQ8GH64</accession>
<sequence>MNPPKVKGMKRRNIMDLLPRPPPLPSLSSDIDIGPQGRAVVDTSHGVDEVFFLSCHPWSRNEKLFGANFNNDEIDEYLDQFSRDRTKYQTNALKNLTGAKEIKIPDVKATTIASSLDHKVSDGGDEHNSSSETNNNFDSQARAWRAVLDRRESPCIRHTPAALTYLLIKSDAWQKHLLINATIRKIIWSLECKTTRPTASLFILRDSRHAPRNTSPITCAHPQCPLPYHSISQAGTTYISLERVDPRTVSSTLHTTPGIQVSDDDDDDDDDSDDYIPIYVHPGRDEHGSRDSPSTGADATTPTTVHLSFCVPCLRDLYVCPVAPILTTATDVDYYYSADADADAGGANTSGSSSRDEGPDADLLAPRRSALRRSSAESAGASGEEQGSLRGGVEVGMGGGGEGGGGECGRAPFPLKRRAYEAGSMQLEGAGTGRSASNQRL</sequence>
<proteinExistence type="predicted"/>
<name>A0ABQ8GH64_9PEZI</name>
<reference evidence="2 3" key="1">
    <citation type="journal article" date="2021" name="Nat. Commun.">
        <title>Genetic determinants of endophytism in the Arabidopsis root mycobiome.</title>
        <authorList>
            <person name="Mesny F."/>
            <person name="Miyauchi S."/>
            <person name="Thiergart T."/>
            <person name="Pickel B."/>
            <person name="Atanasova L."/>
            <person name="Karlsson M."/>
            <person name="Huettel B."/>
            <person name="Barry K.W."/>
            <person name="Haridas S."/>
            <person name="Chen C."/>
            <person name="Bauer D."/>
            <person name="Andreopoulos W."/>
            <person name="Pangilinan J."/>
            <person name="LaButti K."/>
            <person name="Riley R."/>
            <person name="Lipzen A."/>
            <person name="Clum A."/>
            <person name="Drula E."/>
            <person name="Henrissat B."/>
            <person name="Kohler A."/>
            <person name="Grigoriev I.V."/>
            <person name="Martin F.M."/>
            <person name="Hacquard S."/>
        </authorList>
    </citation>
    <scope>NUCLEOTIDE SEQUENCE [LARGE SCALE GENOMIC DNA]</scope>
    <source>
        <strain evidence="2 3">MPI-SDFR-AT-0080</strain>
    </source>
</reference>
<organism evidence="2 3">
    <name type="scientific">Macrophomina phaseolina</name>
    <dbReference type="NCBI Taxonomy" id="35725"/>
    <lineage>
        <taxon>Eukaryota</taxon>
        <taxon>Fungi</taxon>
        <taxon>Dikarya</taxon>
        <taxon>Ascomycota</taxon>
        <taxon>Pezizomycotina</taxon>
        <taxon>Dothideomycetes</taxon>
        <taxon>Dothideomycetes incertae sedis</taxon>
        <taxon>Botryosphaeriales</taxon>
        <taxon>Botryosphaeriaceae</taxon>
        <taxon>Macrophomina</taxon>
    </lineage>
</organism>
<protein>
    <submittedName>
        <fullName evidence="2">Uncharacterized protein</fullName>
    </submittedName>
</protein>
<keyword evidence="3" id="KW-1185">Reference proteome</keyword>
<comment type="caution">
    <text evidence="2">The sequence shown here is derived from an EMBL/GenBank/DDBJ whole genome shotgun (WGS) entry which is preliminary data.</text>
</comment>
<evidence type="ECO:0000313" key="2">
    <source>
        <dbReference type="EMBL" id="KAH7055821.1"/>
    </source>
</evidence>
<feature type="compositionally biased region" description="Low complexity" evidence="1">
    <location>
        <begin position="343"/>
        <end position="353"/>
    </location>
</feature>
<feature type="region of interest" description="Disordered" evidence="1">
    <location>
        <begin position="369"/>
        <end position="412"/>
    </location>
</feature>
<feature type="compositionally biased region" description="Gly residues" evidence="1">
    <location>
        <begin position="389"/>
        <end position="408"/>
    </location>
</feature>
<feature type="compositionally biased region" description="Polar residues" evidence="1">
    <location>
        <begin position="291"/>
        <end position="301"/>
    </location>
</feature>
<evidence type="ECO:0000313" key="3">
    <source>
        <dbReference type="Proteomes" id="UP000774617"/>
    </source>
</evidence>
<feature type="compositionally biased region" description="Low complexity" evidence="1">
    <location>
        <begin position="369"/>
        <end position="388"/>
    </location>
</feature>
<dbReference type="EMBL" id="JAGTJR010000008">
    <property type="protein sequence ID" value="KAH7055821.1"/>
    <property type="molecule type" value="Genomic_DNA"/>
</dbReference>
<feature type="region of interest" description="Disordered" evidence="1">
    <location>
        <begin position="249"/>
        <end position="301"/>
    </location>
</feature>